<dbReference type="InParanoid" id="A0A151GJ83"/>
<dbReference type="EMBL" id="LAYC01000002">
    <property type="protein sequence ID" value="KYK57183.1"/>
    <property type="molecule type" value="Genomic_DNA"/>
</dbReference>
<accession>A0A151GJ83</accession>
<dbReference type="GeneID" id="63716833"/>
<dbReference type="AlphaFoldDB" id="A0A151GJ83"/>
<feature type="region of interest" description="Disordered" evidence="1">
    <location>
        <begin position="1"/>
        <end position="22"/>
    </location>
</feature>
<evidence type="ECO:0000313" key="3">
    <source>
        <dbReference type="Proteomes" id="UP000076580"/>
    </source>
</evidence>
<organism evidence="2 3">
    <name type="scientific">Drechmeria coniospora</name>
    <name type="common">Nematophagous fungus</name>
    <name type="synonym">Meria coniospora</name>
    <dbReference type="NCBI Taxonomy" id="98403"/>
    <lineage>
        <taxon>Eukaryota</taxon>
        <taxon>Fungi</taxon>
        <taxon>Dikarya</taxon>
        <taxon>Ascomycota</taxon>
        <taxon>Pezizomycotina</taxon>
        <taxon>Sordariomycetes</taxon>
        <taxon>Hypocreomycetidae</taxon>
        <taxon>Hypocreales</taxon>
        <taxon>Ophiocordycipitaceae</taxon>
        <taxon>Drechmeria</taxon>
    </lineage>
</organism>
<dbReference type="Proteomes" id="UP000076580">
    <property type="component" value="Chromosome 02"/>
</dbReference>
<evidence type="ECO:0000313" key="2">
    <source>
        <dbReference type="EMBL" id="KYK57183.1"/>
    </source>
</evidence>
<proteinExistence type="predicted"/>
<reference evidence="2 3" key="1">
    <citation type="journal article" date="2016" name="Sci. Rep.">
        <title>Insights into Adaptations to a Near-Obligate Nematode Endoparasitic Lifestyle from the Finished Genome of Drechmeria coniospora.</title>
        <authorList>
            <person name="Zhang L."/>
            <person name="Zhou Z."/>
            <person name="Guo Q."/>
            <person name="Fokkens L."/>
            <person name="Miskei M."/>
            <person name="Pocsi I."/>
            <person name="Zhang W."/>
            <person name="Chen M."/>
            <person name="Wang L."/>
            <person name="Sun Y."/>
            <person name="Donzelli B.G."/>
            <person name="Gibson D.M."/>
            <person name="Nelson D.R."/>
            <person name="Luo J.G."/>
            <person name="Rep M."/>
            <person name="Liu H."/>
            <person name="Yang S."/>
            <person name="Wang J."/>
            <person name="Krasnoff S.B."/>
            <person name="Xu Y."/>
            <person name="Molnar I."/>
            <person name="Lin M."/>
        </authorList>
    </citation>
    <scope>NUCLEOTIDE SEQUENCE [LARGE SCALE GENOMIC DNA]</scope>
    <source>
        <strain evidence="2 3">ARSEF 6962</strain>
    </source>
</reference>
<protein>
    <submittedName>
        <fullName evidence="2">Uncharacterized protein</fullName>
    </submittedName>
</protein>
<comment type="caution">
    <text evidence="2">The sequence shown here is derived from an EMBL/GenBank/DDBJ whole genome shotgun (WGS) entry which is preliminary data.</text>
</comment>
<feature type="compositionally biased region" description="Polar residues" evidence="1">
    <location>
        <begin position="8"/>
        <end position="22"/>
    </location>
</feature>
<dbReference type="RefSeq" id="XP_040656535.1">
    <property type="nucleotide sequence ID" value="XM_040801502.1"/>
</dbReference>
<keyword evidence="3" id="KW-1185">Reference proteome</keyword>
<name>A0A151GJ83_DRECN</name>
<gene>
    <name evidence="2" type="ORF">DCS_04190</name>
</gene>
<evidence type="ECO:0000256" key="1">
    <source>
        <dbReference type="SAM" id="MobiDB-lite"/>
    </source>
</evidence>
<sequence length="111" mass="12073">MSRGVSADGSNWPTSTAAAGSPSCQRLWSHGWLVPSFTRVVLGRQFDVIPSRIGRRNKRIPVPRPWGLACDEVGQRRDGVAQIWCAPQQPPTMLRPASNSTAVNTTCFSPA</sequence>